<dbReference type="SUPFAM" id="SSF56420">
    <property type="entry name" value="Peptide deformylase"/>
    <property type="match status" value="1"/>
</dbReference>
<evidence type="ECO:0000313" key="3">
    <source>
        <dbReference type="EMBL" id="KKS32998.1"/>
    </source>
</evidence>
<evidence type="ECO:0000256" key="1">
    <source>
        <dbReference type="ARBA" id="ARBA00010759"/>
    </source>
</evidence>
<dbReference type="Proteomes" id="UP000034160">
    <property type="component" value="Unassembled WGS sequence"/>
</dbReference>
<name>A0A0G1B627_9BACT</name>
<dbReference type="GO" id="GO:0042586">
    <property type="term" value="F:peptide deformylase activity"/>
    <property type="evidence" value="ECO:0007669"/>
    <property type="project" value="UniProtKB-UniRule"/>
</dbReference>
<dbReference type="GO" id="GO:0046872">
    <property type="term" value="F:metal ion binding"/>
    <property type="evidence" value="ECO:0007669"/>
    <property type="project" value="UniProtKB-KW"/>
</dbReference>
<dbReference type="GO" id="GO:0006412">
    <property type="term" value="P:translation"/>
    <property type="evidence" value="ECO:0007669"/>
    <property type="project" value="UniProtKB-UniRule"/>
</dbReference>
<comment type="caution">
    <text evidence="3">The sequence shown here is derived from an EMBL/GenBank/DDBJ whole genome shotgun (WGS) entry which is preliminary data.</text>
</comment>
<comment type="function">
    <text evidence="2">Removes the formyl group from the N-terminal Met of newly synthesized proteins. Requires at least a dipeptide for an efficient rate of reaction. N-terminal L-methionine is a prerequisite for activity but the enzyme has broad specificity at other positions.</text>
</comment>
<dbReference type="Gene3D" id="3.90.45.10">
    <property type="entry name" value="Peptide deformylase"/>
    <property type="match status" value="1"/>
</dbReference>
<dbReference type="CDD" id="cd00487">
    <property type="entry name" value="Pep_deformylase"/>
    <property type="match status" value="1"/>
</dbReference>
<feature type="binding site" evidence="2">
    <location>
        <position position="164"/>
    </location>
    <ligand>
        <name>Fe cation</name>
        <dbReference type="ChEBI" id="CHEBI:24875"/>
    </ligand>
</feature>
<dbReference type="EMBL" id="LCCN01000003">
    <property type="protein sequence ID" value="KKS32998.1"/>
    <property type="molecule type" value="Genomic_DNA"/>
</dbReference>
<evidence type="ECO:0000256" key="2">
    <source>
        <dbReference type="HAMAP-Rule" id="MF_00163"/>
    </source>
</evidence>
<dbReference type="PANTHER" id="PTHR10458:SF22">
    <property type="entry name" value="PEPTIDE DEFORMYLASE"/>
    <property type="match status" value="1"/>
</dbReference>
<dbReference type="HAMAP" id="MF_00163">
    <property type="entry name" value="Pep_deformylase"/>
    <property type="match status" value="1"/>
</dbReference>
<comment type="similarity">
    <text evidence="1 2">Belongs to the polypeptide deformylase family.</text>
</comment>
<gene>
    <name evidence="2" type="primary">def</name>
    <name evidence="3" type="ORF">UU93_C0003G0006</name>
</gene>
<accession>A0A0G1B627</accession>
<dbReference type="InterPro" id="IPR023635">
    <property type="entry name" value="Peptide_deformylase"/>
</dbReference>
<keyword evidence="2" id="KW-0408">Iron</keyword>
<dbReference type="PIRSF" id="PIRSF004749">
    <property type="entry name" value="Pep_def"/>
    <property type="match status" value="1"/>
</dbReference>
<dbReference type="EC" id="3.5.1.88" evidence="2"/>
<dbReference type="InterPro" id="IPR036821">
    <property type="entry name" value="Peptide_deformylase_sf"/>
</dbReference>
<keyword evidence="2" id="KW-0648">Protein biosynthesis</keyword>
<feature type="binding site" evidence="2">
    <location>
        <position position="98"/>
    </location>
    <ligand>
        <name>Fe cation</name>
        <dbReference type="ChEBI" id="CHEBI:24875"/>
    </ligand>
</feature>
<proteinExistence type="inferred from homology"/>
<feature type="active site" evidence="2">
    <location>
        <position position="161"/>
    </location>
</feature>
<reference evidence="3 4" key="1">
    <citation type="journal article" date="2015" name="Nature">
        <title>rRNA introns, odd ribosomes, and small enigmatic genomes across a large radiation of phyla.</title>
        <authorList>
            <person name="Brown C.T."/>
            <person name="Hug L.A."/>
            <person name="Thomas B.C."/>
            <person name="Sharon I."/>
            <person name="Castelle C.J."/>
            <person name="Singh A."/>
            <person name="Wilkins M.J."/>
            <person name="Williams K.H."/>
            <person name="Banfield J.F."/>
        </authorList>
    </citation>
    <scope>NUCLEOTIDE SEQUENCE [LARGE SCALE GENOMIC DNA]</scope>
</reference>
<dbReference type="PANTHER" id="PTHR10458">
    <property type="entry name" value="PEPTIDE DEFORMYLASE"/>
    <property type="match status" value="1"/>
</dbReference>
<organism evidence="3 4">
    <name type="scientific">Candidatus Amesbacteria bacterium GW2011_GWA2_42_12</name>
    <dbReference type="NCBI Taxonomy" id="1618356"/>
    <lineage>
        <taxon>Bacteria</taxon>
        <taxon>Candidatus Amesiibacteriota</taxon>
    </lineage>
</organism>
<comment type="cofactor">
    <cofactor evidence="2">
        <name>Fe(2+)</name>
        <dbReference type="ChEBI" id="CHEBI:29033"/>
    </cofactor>
    <text evidence="2">Binds 1 Fe(2+) ion.</text>
</comment>
<protein>
    <recommendedName>
        <fullName evidence="2">Peptide deformylase</fullName>
        <shortName evidence="2">PDF</shortName>
        <ecNumber evidence="2">3.5.1.88</ecNumber>
    </recommendedName>
    <alternativeName>
        <fullName evidence="2">Polypeptide deformylase</fullName>
    </alternativeName>
</protein>
<feature type="binding site" evidence="2">
    <location>
        <position position="160"/>
    </location>
    <ligand>
        <name>Fe cation</name>
        <dbReference type="ChEBI" id="CHEBI:24875"/>
    </ligand>
</feature>
<keyword evidence="2" id="KW-0479">Metal-binding</keyword>
<dbReference type="STRING" id="1618356.UU93_C0003G0006"/>
<sequence length="194" mass="21699">MSKIVVVPSQVLRKIAELVKVVDSRVLQVLKDMNTALVEAKSPEGVGLAAPQIGVSLRIFMIRPVSKGPITIFINPEILKFSQRKTHPTGKKGVFEGCLSIPGHYSPIKRSTSVTVKYQSINQPIPNTTNHRDLSFDIERFKLIEKTAVFSGFPAHVIQHEMDHLNGILFIDRVLEQSVKLYKEDSGEWEEVGI</sequence>
<dbReference type="NCBIfam" id="TIGR00079">
    <property type="entry name" value="pept_deformyl"/>
    <property type="match status" value="1"/>
</dbReference>
<dbReference type="AlphaFoldDB" id="A0A0G1B627"/>
<dbReference type="Pfam" id="PF01327">
    <property type="entry name" value="Pep_deformylase"/>
    <property type="match status" value="2"/>
</dbReference>
<comment type="catalytic activity">
    <reaction evidence="2">
        <text>N-terminal N-formyl-L-methionyl-[peptide] + H2O = N-terminal L-methionyl-[peptide] + formate</text>
        <dbReference type="Rhea" id="RHEA:24420"/>
        <dbReference type="Rhea" id="RHEA-COMP:10639"/>
        <dbReference type="Rhea" id="RHEA-COMP:10640"/>
        <dbReference type="ChEBI" id="CHEBI:15377"/>
        <dbReference type="ChEBI" id="CHEBI:15740"/>
        <dbReference type="ChEBI" id="CHEBI:49298"/>
        <dbReference type="ChEBI" id="CHEBI:64731"/>
        <dbReference type="EC" id="3.5.1.88"/>
    </reaction>
</comment>
<evidence type="ECO:0000313" key="4">
    <source>
        <dbReference type="Proteomes" id="UP000034160"/>
    </source>
</evidence>
<keyword evidence="2" id="KW-0378">Hydrolase</keyword>
<dbReference type="PRINTS" id="PR01576">
    <property type="entry name" value="PDEFORMYLASE"/>
</dbReference>
<dbReference type="PATRIC" id="fig|1618356.3.peg.192"/>